<dbReference type="InterPro" id="IPR050570">
    <property type="entry name" value="Cell_wall_metabolism_enzyme"/>
</dbReference>
<comment type="caution">
    <text evidence="2">The sequence shown here is derived from an EMBL/GenBank/DDBJ whole genome shotgun (WGS) entry which is preliminary data.</text>
</comment>
<name>A0A077M1Z0_9MICO</name>
<gene>
    <name evidence="2" type="ORF">BN12_2610004</name>
</gene>
<dbReference type="SUPFAM" id="SSF51261">
    <property type="entry name" value="Duplicated hybrid motif"/>
    <property type="match status" value="1"/>
</dbReference>
<dbReference type="EMBL" id="CAJB01000181">
    <property type="protein sequence ID" value="CCH78185.1"/>
    <property type="molecule type" value="Genomic_DNA"/>
</dbReference>
<dbReference type="InterPro" id="IPR011055">
    <property type="entry name" value="Dup_hybrid_motif"/>
</dbReference>
<dbReference type="GO" id="GO:0004222">
    <property type="term" value="F:metalloendopeptidase activity"/>
    <property type="evidence" value="ECO:0007669"/>
    <property type="project" value="TreeGrafter"/>
</dbReference>
<dbReference type="PANTHER" id="PTHR21666">
    <property type="entry name" value="PEPTIDASE-RELATED"/>
    <property type="match status" value="1"/>
</dbReference>
<keyword evidence="3" id="KW-1185">Reference proteome</keyword>
<evidence type="ECO:0000259" key="1">
    <source>
        <dbReference type="Pfam" id="PF01551"/>
    </source>
</evidence>
<reference evidence="2 3" key="1">
    <citation type="journal article" date="2013" name="ISME J.">
        <title>A metabolic model for members of the genus Tetrasphaera involved in enhanced biological phosphorus removal.</title>
        <authorList>
            <person name="Kristiansen R."/>
            <person name="Nguyen H.T.T."/>
            <person name="Saunders A.M."/>
            <person name="Nielsen J.L."/>
            <person name="Wimmer R."/>
            <person name="Le V.Q."/>
            <person name="McIlroy S.J."/>
            <person name="Petrovski S."/>
            <person name="Seviour R.J."/>
            <person name="Calteau A."/>
            <person name="Nielsen K.L."/>
            <person name="Nielsen P.H."/>
        </authorList>
    </citation>
    <scope>NUCLEOTIDE SEQUENCE [LARGE SCALE GENOMIC DNA]</scope>
    <source>
        <strain evidence="2 3">T1-X7</strain>
    </source>
</reference>
<dbReference type="AlphaFoldDB" id="A0A077M1Z0"/>
<sequence>MSATTAAEQLSDVTTVQQRRSAANARSAVLLARDQEAARAARAAERAALAKKRSAQRWVQPIHGGTFTSGYKMRWGRMHEGDDFSTPVGTPIRSMSTGTVIYTGWYGGGGNTTKIRYWDGTVSFFEHQSRITAKVGQRVAPGQLVGYSGNTGHSTGPHLHIEIHPHGGHSIDPLPWLHKQGLFTKQG</sequence>
<protein>
    <submittedName>
        <fullName evidence="2">Putative peptidase</fullName>
    </submittedName>
</protein>
<dbReference type="InterPro" id="IPR016047">
    <property type="entry name" value="M23ase_b-sheet_dom"/>
</dbReference>
<feature type="domain" description="M23ase beta-sheet core" evidence="1">
    <location>
        <begin position="77"/>
        <end position="173"/>
    </location>
</feature>
<dbReference type="Proteomes" id="UP000035721">
    <property type="component" value="Unassembled WGS sequence"/>
</dbReference>
<dbReference type="STRING" id="1194083.BN12_2610004"/>
<dbReference type="Gene3D" id="2.70.70.10">
    <property type="entry name" value="Glucose Permease (Domain IIA)"/>
    <property type="match status" value="1"/>
</dbReference>
<dbReference type="PANTHER" id="PTHR21666:SF270">
    <property type="entry name" value="MUREIN HYDROLASE ACTIVATOR ENVC"/>
    <property type="match status" value="1"/>
</dbReference>
<dbReference type="OrthoDB" id="1099523at2"/>
<dbReference type="CDD" id="cd12797">
    <property type="entry name" value="M23_peptidase"/>
    <property type="match status" value="1"/>
</dbReference>
<organism evidence="2 3">
    <name type="scientific">Nostocoides japonicum T1-X7</name>
    <dbReference type="NCBI Taxonomy" id="1194083"/>
    <lineage>
        <taxon>Bacteria</taxon>
        <taxon>Bacillati</taxon>
        <taxon>Actinomycetota</taxon>
        <taxon>Actinomycetes</taxon>
        <taxon>Micrococcales</taxon>
        <taxon>Intrasporangiaceae</taxon>
        <taxon>Nostocoides</taxon>
    </lineage>
</organism>
<evidence type="ECO:0000313" key="2">
    <source>
        <dbReference type="EMBL" id="CCH78185.1"/>
    </source>
</evidence>
<dbReference type="Pfam" id="PF01551">
    <property type="entry name" value="Peptidase_M23"/>
    <property type="match status" value="1"/>
</dbReference>
<accession>A0A077M1Z0</accession>
<evidence type="ECO:0000313" key="3">
    <source>
        <dbReference type="Proteomes" id="UP000035721"/>
    </source>
</evidence>
<proteinExistence type="predicted"/>